<dbReference type="GO" id="GO:0016491">
    <property type="term" value="F:oxidoreductase activity"/>
    <property type="evidence" value="ECO:0007669"/>
    <property type="project" value="UniProtKB-KW"/>
</dbReference>
<dbReference type="PRINTS" id="PR00081">
    <property type="entry name" value="GDHRDH"/>
</dbReference>
<dbReference type="InterPro" id="IPR002347">
    <property type="entry name" value="SDR_fam"/>
</dbReference>
<protein>
    <submittedName>
        <fullName evidence="4">NAD(P)-binding protein</fullName>
    </submittedName>
</protein>
<dbReference type="Pfam" id="PF00106">
    <property type="entry name" value="adh_short"/>
    <property type="match status" value="1"/>
</dbReference>
<name>A0A2V1DRA5_9PLEO</name>
<dbReference type="PROSITE" id="PS00061">
    <property type="entry name" value="ADH_SHORT"/>
    <property type="match status" value="1"/>
</dbReference>
<dbReference type="AlphaFoldDB" id="A0A2V1DRA5"/>
<sequence length="325" mass="35619">MSFKQTFTEFFPPQPTITEKDLPPLSGKTYLVTGGAAGVGKELCRMLYSAGARVFVVGRSLANIQHAIKDIVEGHGQPADDKSAPTVGRMTPVVLDLADLPSIKPAIDGIKRDAIKIDTAFLNAGVMSPPSGSKTKQGYELQWGTNVVGHFLLQRLLLPLLLTSAQENGEARVVWASSDSIKWSPKPDGIFWDNINDMKKSPMALYAQSKAAVIILATETSRRYGEDGIVTASLNPGHLKTELQRHVNSHLLSLINATLLYEARYGALTELFAGFSHSLSKESNGKYFIPWGREGKIVKHVRKGLDNGSGNRLWELLVKETEEYM</sequence>
<dbReference type="STRING" id="97972.A0A2V1DRA5"/>
<dbReference type="Proteomes" id="UP000244855">
    <property type="component" value="Unassembled WGS sequence"/>
</dbReference>
<dbReference type="SUPFAM" id="SSF51735">
    <property type="entry name" value="NAD(P)-binding Rossmann-fold domains"/>
    <property type="match status" value="1"/>
</dbReference>
<dbReference type="InterPro" id="IPR020904">
    <property type="entry name" value="Sc_DH/Rdtase_CS"/>
</dbReference>
<reference evidence="4 5" key="1">
    <citation type="journal article" date="2018" name="Sci. Rep.">
        <title>Comparative genomics provides insights into the lifestyle and reveals functional heterogeneity of dark septate endophytic fungi.</title>
        <authorList>
            <person name="Knapp D.G."/>
            <person name="Nemeth J.B."/>
            <person name="Barry K."/>
            <person name="Hainaut M."/>
            <person name="Henrissat B."/>
            <person name="Johnson J."/>
            <person name="Kuo A."/>
            <person name="Lim J.H.P."/>
            <person name="Lipzen A."/>
            <person name="Nolan M."/>
            <person name="Ohm R.A."/>
            <person name="Tamas L."/>
            <person name="Grigoriev I.V."/>
            <person name="Spatafora J.W."/>
            <person name="Nagy L.G."/>
            <person name="Kovacs G.M."/>
        </authorList>
    </citation>
    <scope>NUCLEOTIDE SEQUENCE [LARGE SCALE GENOMIC DNA]</scope>
    <source>
        <strain evidence="4 5">DSE2036</strain>
    </source>
</reference>
<evidence type="ECO:0000256" key="2">
    <source>
        <dbReference type="ARBA" id="ARBA00022857"/>
    </source>
</evidence>
<evidence type="ECO:0000256" key="3">
    <source>
        <dbReference type="ARBA" id="ARBA00023002"/>
    </source>
</evidence>
<dbReference type="InterPro" id="IPR036291">
    <property type="entry name" value="NAD(P)-bd_dom_sf"/>
</dbReference>
<dbReference type="PANTHER" id="PTHR24320:SF236">
    <property type="entry name" value="SHORT-CHAIN DEHYDROGENASE-RELATED"/>
    <property type="match status" value="1"/>
</dbReference>
<keyword evidence="2" id="KW-0521">NADP</keyword>
<dbReference type="PANTHER" id="PTHR24320">
    <property type="entry name" value="RETINOL DEHYDROGENASE"/>
    <property type="match status" value="1"/>
</dbReference>
<evidence type="ECO:0000313" key="4">
    <source>
        <dbReference type="EMBL" id="PVI00641.1"/>
    </source>
</evidence>
<comment type="similarity">
    <text evidence="1">Belongs to the short-chain dehydrogenases/reductases (SDR) family.</text>
</comment>
<organism evidence="4 5">
    <name type="scientific">Periconia macrospinosa</name>
    <dbReference type="NCBI Taxonomy" id="97972"/>
    <lineage>
        <taxon>Eukaryota</taxon>
        <taxon>Fungi</taxon>
        <taxon>Dikarya</taxon>
        <taxon>Ascomycota</taxon>
        <taxon>Pezizomycotina</taxon>
        <taxon>Dothideomycetes</taxon>
        <taxon>Pleosporomycetidae</taxon>
        <taxon>Pleosporales</taxon>
        <taxon>Massarineae</taxon>
        <taxon>Periconiaceae</taxon>
        <taxon>Periconia</taxon>
    </lineage>
</organism>
<evidence type="ECO:0000256" key="1">
    <source>
        <dbReference type="ARBA" id="ARBA00006484"/>
    </source>
</evidence>
<proteinExistence type="inferred from homology"/>
<evidence type="ECO:0000313" key="5">
    <source>
        <dbReference type="Proteomes" id="UP000244855"/>
    </source>
</evidence>
<keyword evidence="5" id="KW-1185">Reference proteome</keyword>
<gene>
    <name evidence="4" type="ORF">DM02DRAFT_592459</name>
</gene>
<keyword evidence="3" id="KW-0560">Oxidoreductase</keyword>
<dbReference type="EMBL" id="KZ805370">
    <property type="protein sequence ID" value="PVI00641.1"/>
    <property type="molecule type" value="Genomic_DNA"/>
</dbReference>
<accession>A0A2V1DRA5</accession>
<dbReference type="OrthoDB" id="191139at2759"/>
<dbReference type="Gene3D" id="3.40.50.720">
    <property type="entry name" value="NAD(P)-binding Rossmann-like Domain"/>
    <property type="match status" value="1"/>
</dbReference>